<dbReference type="PROSITE" id="PS50011">
    <property type="entry name" value="PROTEIN_KINASE_DOM"/>
    <property type="match status" value="1"/>
</dbReference>
<dbReference type="GO" id="GO:0005524">
    <property type="term" value="F:ATP binding"/>
    <property type="evidence" value="ECO:0007669"/>
    <property type="project" value="InterPro"/>
</dbReference>
<dbReference type="Gene3D" id="1.10.510.10">
    <property type="entry name" value="Transferase(Phosphotransferase) domain 1"/>
    <property type="match status" value="1"/>
</dbReference>
<dbReference type="Proteomes" id="UP000243217">
    <property type="component" value="Unassembled WGS sequence"/>
</dbReference>
<dbReference type="Pfam" id="PF00069">
    <property type="entry name" value="Pkinase"/>
    <property type="match status" value="1"/>
</dbReference>
<dbReference type="GO" id="GO:0004674">
    <property type="term" value="F:protein serine/threonine kinase activity"/>
    <property type="evidence" value="ECO:0007669"/>
    <property type="project" value="TreeGrafter"/>
</dbReference>
<dbReference type="OrthoDB" id="166708at2759"/>
<evidence type="ECO:0000259" key="1">
    <source>
        <dbReference type="PROSITE" id="PS50011"/>
    </source>
</evidence>
<reference evidence="2 3" key="1">
    <citation type="journal article" date="2014" name="Genome Biol. Evol.">
        <title>The secreted proteins of Achlya hypogyna and Thraustotheca clavata identify the ancestral oomycete secretome and reveal gene acquisitions by horizontal gene transfer.</title>
        <authorList>
            <person name="Misner I."/>
            <person name="Blouin N."/>
            <person name="Leonard G."/>
            <person name="Richards T.A."/>
            <person name="Lane C.E."/>
        </authorList>
    </citation>
    <scope>NUCLEOTIDE SEQUENCE [LARGE SCALE GENOMIC DNA]</scope>
    <source>
        <strain evidence="2 3">ATCC 34112</strain>
    </source>
</reference>
<dbReference type="SUPFAM" id="SSF56112">
    <property type="entry name" value="Protein kinase-like (PK-like)"/>
    <property type="match status" value="1"/>
</dbReference>
<organism evidence="2 3">
    <name type="scientific">Thraustotheca clavata</name>
    <dbReference type="NCBI Taxonomy" id="74557"/>
    <lineage>
        <taxon>Eukaryota</taxon>
        <taxon>Sar</taxon>
        <taxon>Stramenopiles</taxon>
        <taxon>Oomycota</taxon>
        <taxon>Saprolegniomycetes</taxon>
        <taxon>Saprolegniales</taxon>
        <taxon>Achlyaceae</taxon>
        <taxon>Thraustotheca</taxon>
    </lineage>
</organism>
<dbReference type="PROSITE" id="PS00108">
    <property type="entry name" value="PROTEIN_KINASE_ST"/>
    <property type="match status" value="1"/>
</dbReference>
<keyword evidence="3" id="KW-1185">Reference proteome</keyword>
<proteinExistence type="predicted"/>
<comment type="caution">
    <text evidence="2">The sequence shown here is derived from an EMBL/GenBank/DDBJ whole genome shotgun (WGS) entry which is preliminary data.</text>
</comment>
<protein>
    <recommendedName>
        <fullName evidence="1">Protein kinase domain-containing protein</fullName>
    </recommendedName>
</protein>
<dbReference type="PANTHER" id="PTHR44329:SF214">
    <property type="entry name" value="PROTEIN KINASE DOMAIN-CONTAINING PROTEIN"/>
    <property type="match status" value="1"/>
</dbReference>
<accession>A0A1W0A5V8</accession>
<feature type="domain" description="Protein kinase" evidence="1">
    <location>
        <begin position="1"/>
        <end position="101"/>
    </location>
</feature>
<dbReference type="InterPro" id="IPR011009">
    <property type="entry name" value="Kinase-like_dom_sf"/>
</dbReference>
<dbReference type="STRING" id="74557.A0A1W0A5V8"/>
<dbReference type="EMBL" id="JNBS01000433">
    <property type="protein sequence ID" value="OQS05656.1"/>
    <property type="molecule type" value="Genomic_DNA"/>
</dbReference>
<dbReference type="PANTHER" id="PTHR44329">
    <property type="entry name" value="SERINE/THREONINE-PROTEIN KINASE TNNI3K-RELATED"/>
    <property type="match status" value="1"/>
</dbReference>
<dbReference type="AlphaFoldDB" id="A0A1W0A5V8"/>
<evidence type="ECO:0000313" key="3">
    <source>
        <dbReference type="Proteomes" id="UP000243217"/>
    </source>
</evidence>
<dbReference type="InterPro" id="IPR008271">
    <property type="entry name" value="Ser/Thr_kinase_AS"/>
</dbReference>
<evidence type="ECO:0000313" key="2">
    <source>
        <dbReference type="EMBL" id="OQS05656.1"/>
    </source>
</evidence>
<name>A0A1W0A5V8_9STRA</name>
<dbReference type="InterPro" id="IPR000719">
    <property type="entry name" value="Prot_kinase_dom"/>
</dbReference>
<dbReference type="InterPro" id="IPR051681">
    <property type="entry name" value="Ser/Thr_Kinases-Pseudokinases"/>
</dbReference>
<gene>
    <name evidence="2" type="ORF">THRCLA_02233</name>
</gene>
<sequence length="101" mass="11712">MIAVMDFMDLRDLREYLARNGRRVFIWDRKCQLLLSVAKGLGYLHSLFIIHRDLKSRNILMDSKKGVKLVDCGIINEDIQSTITQGVGTFRWMAPKMLPTQ</sequence>